<dbReference type="EMBL" id="JYIT01000083">
    <property type="protein sequence ID" value="KJL19888.1"/>
    <property type="molecule type" value="Genomic_DNA"/>
</dbReference>
<evidence type="ECO:0000256" key="2">
    <source>
        <dbReference type="ARBA" id="ARBA00023125"/>
    </source>
</evidence>
<dbReference type="CDD" id="cd03137">
    <property type="entry name" value="GATase1_AraC_1"/>
    <property type="match status" value="1"/>
</dbReference>
<proteinExistence type="predicted"/>
<dbReference type="InterPro" id="IPR018060">
    <property type="entry name" value="HTH_AraC"/>
</dbReference>
<dbReference type="GO" id="GO:0043565">
    <property type="term" value="F:sequence-specific DNA binding"/>
    <property type="evidence" value="ECO:0007669"/>
    <property type="project" value="InterPro"/>
</dbReference>
<gene>
    <name evidence="5" type="primary">cdhR_2</name>
    <name evidence="5" type="ORF">RL72_02934</name>
</gene>
<evidence type="ECO:0000256" key="1">
    <source>
        <dbReference type="ARBA" id="ARBA00023015"/>
    </source>
</evidence>
<reference evidence="5 6" key="1">
    <citation type="submission" date="2015-02" db="EMBL/GenBank/DDBJ databases">
        <title>Draft genome sequences of ten Microbacterium spp. with emphasis on heavy metal contaminated environments.</title>
        <authorList>
            <person name="Corretto E."/>
        </authorList>
    </citation>
    <scope>NUCLEOTIDE SEQUENCE [LARGE SCALE GENOMIC DNA]</scope>
    <source>
        <strain evidence="5 6">DSM 23848</strain>
    </source>
</reference>
<dbReference type="Gene3D" id="1.10.10.60">
    <property type="entry name" value="Homeodomain-like"/>
    <property type="match status" value="2"/>
</dbReference>
<dbReference type="Gene3D" id="3.40.50.880">
    <property type="match status" value="1"/>
</dbReference>
<dbReference type="GO" id="GO:0003700">
    <property type="term" value="F:DNA-binding transcription factor activity"/>
    <property type="evidence" value="ECO:0007669"/>
    <property type="project" value="InterPro"/>
</dbReference>
<dbReference type="Pfam" id="PF01965">
    <property type="entry name" value="DJ-1_PfpI"/>
    <property type="match status" value="1"/>
</dbReference>
<evidence type="ECO:0000259" key="4">
    <source>
        <dbReference type="PROSITE" id="PS01124"/>
    </source>
</evidence>
<accession>A0A0F0KGA2</accession>
<dbReference type="Proteomes" id="UP000033448">
    <property type="component" value="Unassembled WGS sequence"/>
</dbReference>
<dbReference type="OrthoDB" id="3992151at2"/>
<dbReference type="InterPro" id="IPR029062">
    <property type="entry name" value="Class_I_gatase-like"/>
</dbReference>
<comment type="caution">
    <text evidence="5">The sequence shown here is derived from an EMBL/GenBank/DDBJ whole genome shotgun (WGS) entry which is preliminary data.</text>
</comment>
<protein>
    <submittedName>
        <fullName evidence="5">HTH-type transcriptional regulator CdhR</fullName>
    </submittedName>
</protein>
<keyword evidence="1" id="KW-0805">Transcription regulation</keyword>
<organism evidence="5 6">
    <name type="scientific">Microbacterium azadirachtae</name>
    <dbReference type="NCBI Taxonomy" id="582680"/>
    <lineage>
        <taxon>Bacteria</taxon>
        <taxon>Bacillati</taxon>
        <taxon>Actinomycetota</taxon>
        <taxon>Actinomycetes</taxon>
        <taxon>Micrococcales</taxon>
        <taxon>Microbacteriaceae</taxon>
        <taxon>Microbacterium</taxon>
    </lineage>
</organism>
<dbReference type="Pfam" id="PF12833">
    <property type="entry name" value="HTH_18"/>
    <property type="match status" value="1"/>
</dbReference>
<dbReference type="InterPro" id="IPR002818">
    <property type="entry name" value="DJ-1/PfpI"/>
</dbReference>
<sequence length="313" mass="33634">MSKRIIVLVLPHVNLLDLSGPVQAFSAAARLGAGYDLAFVSSDPLVSSAQGLDLSGLGALAPVHDGDLVLIPGADLTMSLEIDPGVIRWIREAADAGAQIASVCTGAFLLGEAGLLDGHRCTAHWSVIDHMRERYPRARVVDDVLFVMDGLILTSAGIASGIDLALAIIEQDHGAPLAARVARELVVYLRRNGTAAPTSPFVEFRDHVVPEVQAVQQILADGFAEHYTLEELSQAVHLAPRTLTSKFVRTVGMTPLQYQQTLRIGHAKALLSCTGLSIEEISLACGYADARQLRRMFSQVQGLSPREYRASLR</sequence>
<evidence type="ECO:0000256" key="3">
    <source>
        <dbReference type="ARBA" id="ARBA00023163"/>
    </source>
</evidence>
<dbReference type="SUPFAM" id="SSF46689">
    <property type="entry name" value="Homeodomain-like"/>
    <property type="match status" value="2"/>
</dbReference>
<dbReference type="AlphaFoldDB" id="A0A0F0KGA2"/>
<keyword evidence="6" id="KW-1185">Reference proteome</keyword>
<dbReference type="InterPro" id="IPR052158">
    <property type="entry name" value="INH-QAR"/>
</dbReference>
<dbReference type="SUPFAM" id="SSF52317">
    <property type="entry name" value="Class I glutamine amidotransferase-like"/>
    <property type="match status" value="1"/>
</dbReference>
<feature type="domain" description="HTH araC/xylS-type" evidence="4">
    <location>
        <begin position="213"/>
        <end position="311"/>
    </location>
</feature>
<dbReference type="RefSeq" id="WP_052674446.1">
    <property type="nucleotide sequence ID" value="NZ_JYIT01000083.1"/>
</dbReference>
<dbReference type="PANTHER" id="PTHR43130:SF3">
    <property type="entry name" value="HTH-TYPE TRANSCRIPTIONAL REGULATOR RV1931C"/>
    <property type="match status" value="1"/>
</dbReference>
<dbReference type="PROSITE" id="PS01124">
    <property type="entry name" value="HTH_ARAC_FAMILY_2"/>
    <property type="match status" value="1"/>
</dbReference>
<name>A0A0F0KGA2_9MICO</name>
<dbReference type="PANTHER" id="PTHR43130">
    <property type="entry name" value="ARAC-FAMILY TRANSCRIPTIONAL REGULATOR"/>
    <property type="match status" value="1"/>
</dbReference>
<dbReference type="PROSITE" id="PS00041">
    <property type="entry name" value="HTH_ARAC_FAMILY_1"/>
    <property type="match status" value="1"/>
</dbReference>
<dbReference type="SMART" id="SM00342">
    <property type="entry name" value="HTH_ARAC"/>
    <property type="match status" value="1"/>
</dbReference>
<keyword evidence="2" id="KW-0238">DNA-binding</keyword>
<evidence type="ECO:0000313" key="5">
    <source>
        <dbReference type="EMBL" id="KJL19888.1"/>
    </source>
</evidence>
<dbReference type="InterPro" id="IPR018062">
    <property type="entry name" value="HTH_AraC-typ_CS"/>
</dbReference>
<dbReference type="InterPro" id="IPR009057">
    <property type="entry name" value="Homeodomain-like_sf"/>
</dbReference>
<dbReference type="PATRIC" id="fig|582680.7.peg.2991"/>
<evidence type="ECO:0000313" key="6">
    <source>
        <dbReference type="Proteomes" id="UP000033448"/>
    </source>
</evidence>
<keyword evidence="3" id="KW-0804">Transcription</keyword>